<keyword evidence="2" id="KW-1003">Cell membrane</keyword>
<dbReference type="InterPro" id="IPR001123">
    <property type="entry name" value="LeuE-type"/>
</dbReference>
<reference evidence="7 8" key="1">
    <citation type="submission" date="2020-08" db="EMBL/GenBank/DDBJ databases">
        <title>A Genomic Blueprint of the Chicken Gut Microbiome.</title>
        <authorList>
            <person name="Gilroy R."/>
            <person name="Ravi A."/>
            <person name="Getino M."/>
            <person name="Pursley I."/>
            <person name="Horton D.L."/>
            <person name="Alikhan N.-F."/>
            <person name="Baker D."/>
            <person name="Gharbi K."/>
            <person name="Hall N."/>
            <person name="Watson M."/>
            <person name="Adriaenssens E.M."/>
            <person name="Foster-Nyarko E."/>
            <person name="Jarju S."/>
            <person name="Secka A."/>
            <person name="Antonio M."/>
            <person name="Oren A."/>
            <person name="Chaudhuri R."/>
            <person name="La Ragione R.M."/>
            <person name="Hildebrand F."/>
            <person name="Pallen M.J."/>
        </authorList>
    </citation>
    <scope>NUCLEOTIDE SEQUENCE [LARGE SCALE GENOMIC DNA]</scope>
    <source>
        <strain evidence="7 8">Sa1BUA1</strain>
    </source>
</reference>
<evidence type="ECO:0000256" key="2">
    <source>
        <dbReference type="ARBA" id="ARBA00022475"/>
    </source>
</evidence>
<evidence type="ECO:0000256" key="3">
    <source>
        <dbReference type="ARBA" id="ARBA00022692"/>
    </source>
</evidence>
<keyword evidence="5 6" id="KW-0472">Membrane</keyword>
<feature type="transmembrane region" description="Helical" evidence="6">
    <location>
        <begin position="180"/>
        <end position="198"/>
    </location>
</feature>
<keyword evidence="8" id="KW-1185">Reference proteome</keyword>
<dbReference type="Pfam" id="PF01810">
    <property type="entry name" value="LysE"/>
    <property type="match status" value="1"/>
</dbReference>
<comment type="subcellular location">
    <subcellularLocation>
        <location evidence="1">Cell membrane</location>
        <topology evidence="1">Multi-pass membrane protein</topology>
    </subcellularLocation>
</comment>
<feature type="transmembrane region" description="Helical" evidence="6">
    <location>
        <begin position="66"/>
        <end position="84"/>
    </location>
</feature>
<sequence length="199" mass="20489">MTPLLAGLLTGLSLIVAIGAQNAFVLRQGLTRSHVGLVVAICALSDALLITVGVSGVGSVVAGTPVLLTVLRWAGAAYLAAYGLRSLRDARRPQALEAREAGPATRRQVALTALALTYLNPHVYLDTVLLLGSIGNQHGEVGRWWFAAGAVVGSVTWFTALGVGARAAAPALRRPGTWRVLDAVIGVVMIALAVGLVVG</sequence>
<dbReference type="Proteomes" id="UP000661894">
    <property type="component" value="Unassembled WGS sequence"/>
</dbReference>
<evidence type="ECO:0000256" key="5">
    <source>
        <dbReference type="ARBA" id="ARBA00023136"/>
    </source>
</evidence>
<feature type="transmembrane region" description="Helical" evidence="6">
    <location>
        <begin position="35"/>
        <end position="54"/>
    </location>
</feature>
<keyword evidence="4 6" id="KW-1133">Transmembrane helix</keyword>
<evidence type="ECO:0000256" key="4">
    <source>
        <dbReference type="ARBA" id="ARBA00022989"/>
    </source>
</evidence>
<feature type="transmembrane region" description="Helical" evidence="6">
    <location>
        <begin position="144"/>
        <end position="168"/>
    </location>
</feature>
<keyword evidence="3 6" id="KW-0812">Transmembrane</keyword>
<dbReference type="RefSeq" id="WP_251838568.1">
    <property type="nucleotide sequence ID" value="NZ_JACSPO010000001.1"/>
</dbReference>
<name>A0ABR8Z0F6_9MICO</name>
<protein>
    <submittedName>
        <fullName evidence="7">LysE family transporter</fullName>
    </submittedName>
</protein>
<dbReference type="PANTHER" id="PTHR30086">
    <property type="entry name" value="ARGININE EXPORTER PROTEIN ARGO"/>
    <property type="match status" value="1"/>
</dbReference>
<proteinExistence type="predicted"/>
<comment type="caution">
    <text evidence="7">The sequence shown here is derived from an EMBL/GenBank/DDBJ whole genome shotgun (WGS) entry which is preliminary data.</text>
</comment>
<accession>A0ABR8Z0F6</accession>
<gene>
    <name evidence="7" type="ORF">H9624_03855</name>
</gene>
<evidence type="ECO:0000313" key="7">
    <source>
        <dbReference type="EMBL" id="MBD8061456.1"/>
    </source>
</evidence>
<evidence type="ECO:0000256" key="6">
    <source>
        <dbReference type="SAM" id="Phobius"/>
    </source>
</evidence>
<evidence type="ECO:0000256" key="1">
    <source>
        <dbReference type="ARBA" id="ARBA00004651"/>
    </source>
</evidence>
<evidence type="ECO:0000313" key="8">
    <source>
        <dbReference type="Proteomes" id="UP000661894"/>
    </source>
</evidence>
<dbReference type="EMBL" id="JACSPO010000001">
    <property type="protein sequence ID" value="MBD8061456.1"/>
    <property type="molecule type" value="Genomic_DNA"/>
</dbReference>
<organism evidence="7 8">
    <name type="scientific">Oceanitalea stevensii</name>
    <dbReference type="NCBI Taxonomy" id="2763072"/>
    <lineage>
        <taxon>Bacteria</taxon>
        <taxon>Bacillati</taxon>
        <taxon>Actinomycetota</taxon>
        <taxon>Actinomycetes</taxon>
        <taxon>Micrococcales</taxon>
        <taxon>Bogoriellaceae</taxon>
        <taxon>Georgenia</taxon>
    </lineage>
</organism>
<dbReference type="PANTHER" id="PTHR30086:SF20">
    <property type="entry name" value="ARGININE EXPORTER PROTEIN ARGO-RELATED"/>
    <property type="match status" value="1"/>
</dbReference>